<evidence type="ECO:0000259" key="3">
    <source>
        <dbReference type="Pfam" id="PF13538"/>
    </source>
</evidence>
<sequence>MSTSSRFHLRVRKVWSTKGKKVVFSAMPLKGALKASAKKYFVVHANLDDLPVMPVKGQEWRISGTKTETADNSKEYKQTRIDIQAKRLRVTMPNNGDNFVEFVAEDKEFVGIGPVFARKLWDKFQELQLDIYQTLNDGKTEMLELVLTPKTAQTMVDAWKKYSNLKHLHWFAEHSVPPYISSKIMKHHSEEAVEQVKANPFILQAFGMSFDDITVLAREHFDIERDDPRRLTAAVAEALYKFTSKRGHTVATHRDLKRLLYKVLNCDVLAKQALMTSHENSDFIIDDDGNYHPTGPLVMEKVVAQRFLHLANHKDTWDGRFDEALAHGLKDLAFPLMERQAEAVCSSLINPISVLTGGAGTGKTTVLRVILRAYEKLGYKTYPMALAGRAAKRIKEGTGYHASTIAGFLKNVEIKDDEQAVIVIDEASMVDLKTMFQLVMALHDNVRILLVGDPAQLSPIGYGLILHDVVKTNSIANTELNIVKRQKGSTGIPEFTLAVRNGQIPEINTPNIRFHYTDKHQINDKVASLYAQDPLNSQIVGAKYSIKDGGINHINHICQKDCNPEGQRLEFEMFGESRHLNIRVNDPIIFTENSWDDDIQNGTMGRLISVGGKSEFGAVELDDGRVIELNESLILIVQPAYAVSLHKAQGSQFPRVIITLIDDPMLDRSWIYTALTRAEQQIEIVGTPEQFEVAIRRPSAASLRKTTLHKLLAA</sequence>
<keyword evidence="2" id="KW-0067">ATP-binding</keyword>
<keyword evidence="6" id="KW-1185">Reference proteome</keyword>
<evidence type="ECO:0000313" key="5">
    <source>
        <dbReference type="EMBL" id="ELR63726.1"/>
    </source>
</evidence>
<keyword evidence="5" id="KW-0347">Helicase</keyword>
<dbReference type="InterPro" id="IPR029493">
    <property type="entry name" value="RecD2-like_HHH"/>
</dbReference>
<proteinExistence type="predicted"/>
<dbReference type="SUPFAM" id="SSF52540">
    <property type="entry name" value="P-loop containing nucleoside triphosphate hydrolases"/>
    <property type="match status" value="2"/>
</dbReference>
<dbReference type="InterPro" id="IPR027785">
    <property type="entry name" value="UvrD-like_helicase_C"/>
</dbReference>
<dbReference type="CDD" id="cd17933">
    <property type="entry name" value="DEXSc_RecD-like"/>
    <property type="match status" value="1"/>
</dbReference>
<dbReference type="RefSeq" id="WP_007470077.1">
    <property type="nucleotide sequence ID" value="NZ_AMZO01000036.1"/>
</dbReference>
<keyword evidence="1" id="KW-0547">Nucleotide-binding</keyword>
<keyword evidence="5" id="KW-0378">Hydrolase</keyword>
<dbReference type="Gene3D" id="1.10.10.2220">
    <property type="match status" value="1"/>
</dbReference>
<dbReference type="PANTHER" id="PTHR43788">
    <property type="entry name" value="DNA2/NAM7 HELICASE FAMILY MEMBER"/>
    <property type="match status" value="1"/>
</dbReference>
<dbReference type="GO" id="GO:0003678">
    <property type="term" value="F:DNA helicase activity"/>
    <property type="evidence" value="ECO:0007669"/>
    <property type="project" value="UniProtKB-ARBA"/>
</dbReference>
<dbReference type="Gene3D" id="3.40.50.300">
    <property type="entry name" value="P-loop containing nucleotide triphosphate hydrolases"/>
    <property type="match status" value="2"/>
</dbReference>
<dbReference type="Pfam" id="PF13604">
    <property type="entry name" value="AAA_30"/>
    <property type="match status" value="1"/>
</dbReference>
<dbReference type="AlphaFoldDB" id="L8J4Q3"/>
<dbReference type="Pfam" id="PF14490">
    <property type="entry name" value="HHH_RecD2"/>
    <property type="match status" value="1"/>
</dbReference>
<evidence type="ECO:0000313" key="6">
    <source>
        <dbReference type="Proteomes" id="UP000011134"/>
    </source>
</evidence>
<comment type="caution">
    <text evidence="5">The sequence shown here is derived from an EMBL/GenBank/DDBJ whole genome shotgun (WGS) entry which is preliminary data.</text>
</comment>
<evidence type="ECO:0000256" key="2">
    <source>
        <dbReference type="ARBA" id="ARBA00022840"/>
    </source>
</evidence>
<organism evidence="5 6">
    <name type="scientific">Photobacterium marinum</name>
    <dbReference type="NCBI Taxonomy" id="1056511"/>
    <lineage>
        <taxon>Bacteria</taxon>
        <taxon>Pseudomonadati</taxon>
        <taxon>Pseudomonadota</taxon>
        <taxon>Gammaproteobacteria</taxon>
        <taxon>Vibrionales</taxon>
        <taxon>Vibrionaceae</taxon>
        <taxon>Photobacterium</taxon>
    </lineage>
</organism>
<dbReference type="GO" id="GO:0005524">
    <property type="term" value="F:ATP binding"/>
    <property type="evidence" value="ECO:0007669"/>
    <property type="project" value="UniProtKB-KW"/>
</dbReference>
<evidence type="ECO:0000256" key="1">
    <source>
        <dbReference type="ARBA" id="ARBA00022741"/>
    </source>
</evidence>
<dbReference type="EMBL" id="AMZO01000036">
    <property type="protein sequence ID" value="ELR63726.1"/>
    <property type="molecule type" value="Genomic_DNA"/>
</dbReference>
<accession>L8J4Q3</accession>
<dbReference type="CDD" id="cd18809">
    <property type="entry name" value="SF1_C_RecD"/>
    <property type="match status" value="1"/>
</dbReference>
<dbReference type="Gene3D" id="2.30.30.940">
    <property type="match status" value="1"/>
</dbReference>
<feature type="domain" description="ATP-dependent RecD2 DNA helicase-like helix-hairpin-helix" evidence="4">
    <location>
        <begin position="168"/>
        <end position="250"/>
    </location>
</feature>
<name>L8J4Q3_9GAMM</name>
<dbReference type="OrthoDB" id="9763659at2"/>
<dbReference type="InterPro" id="IPR050534">
    <property type="entry name" value="Coronavir_polyprotein_1ab"/>
</dbReference>
<dbReference type="Proteomes" id="UP000011134">
    <property type="component" value="Unassembled WGS sequence"/>
</dbReference>
<reference evidence="5 6" key="1">
    <citation type="submission" date="2012-12" db="EMBL/GenBank/DDBJ databases">
        <title>Genome Assembly of Photobacterium sp. AK15.</title>
        <authorList>
            <person name="Khatri I."/>
            <person name="Vaidya B."/>
            <person name="Srinivas T.N.R."/>
            <person name="Subramanian S."/>
            <person name="Pinnaka A."/>
        </authorList>
    </citation>
    <scope>NUCLEOTIDE SEQUENCE [LARGE SCALE GENOMIC DNA]</scope>
    <source>
        <strain evidence="5 6">AK15</strain>
    </source>
</reference>
<evidence type="ECO:0000259" key="4">
    <source>
        <dbReference type="Pfam" id="PF14490"/>
    </source>
</evidence>
<dbReference type="PANTHER" id="PTHR43788:SF6">
    <property type="entry name" value="DNA HELICASE B"/>
    <property type="match status" value="1"/>
</dbReference>
<protein>
    <submittedName>
        <fullName evidence="5">RecD-like DNA helicase YrrC</fullName>
    </submittedName>
</protein>
<dbReference type="PATRIC" id="fig|1056511.3.peg.4319"/>
<dbReference type="Pfam" id="PF13538">
    <property type="entry name" value="UvrD_C_2"/>
    <property type="match status" value="1"/>
</dbReference>
<dbReference type="InterPro" id="IPR027417">
    <property type="entry name" value="P-loop_NTPase"/>
</dbReference>
<gene>
    <name evidence="5" type="ORF">C942_03395</name>
</gene>
<feature type="domain" description="UvrD-like helicase C-terminal" evidence="3">
    <location>
        <begin position="639"/>
        <end position="681"/>
    </location>
</feature>